<evidence type="ECO:0000256" key="1">
    <source>
        <dbReference type="ARBA" id="ARBA00005375"/>
    </source>
</evidence>
<evidence type="ECO:0000313" key="4">
    <source>
        <dbReference type="Proteomes" id="UP000320333"/>
    </source>
</evidence>
<comment type="similarity">
    <text evidence="1">Belongs to the histidine acid phosphatase family.</text>
</comment>
<evidence type="ECO:0000256" key="2">
    <source>
        <dbReference type="ARBA" id="ARBA00022801"/>
    </source>
</evidence>
<name>A0A507DNZ9_9FUNG</name>
<reference evidence="3 4" key="1">
    <citation type="journal article" date="2019" name="Sci. Rep.">
        <title>Comparative genomics of chytrid fungi reveal insights into the obligate biotrophic and pathogenic lifestyle of Synchytrium endobioticum.</title>
        <authorList>
            <person name="van de Vossenberg B.T.L.H."/>
            <person name="Warris S."/>
            <person name="Nguyen H.D.T."/>
            <person name="van Gent-Pelzer M.P.E."/>
            <person name="Joly D.L."/>
            <person name="van de Geest H.C."/>
            <person name="Bonants P.J.M."/>
            <person name="Smith D.S."/>
            <person name="Levesque C.A."/>
            <person name="van der Lee T.A.J."/>
        </authorList>
    </citation>
    <scope>NUCLEOTIDE SEQUENCE [LARGE SCALE GENOMIC DNA]</scope>
    <source>
        <strain evidence="3 4">CBS 675.73</strain>
    </source>
</reference>
<dbReference type="PANTHER" id="PTHR11567">
    <property type="entry name" value="ACID PHOSPHATASE-RELATED"/>
    <property type="match status" value="1"/>
</dbReference>
<sequence length="507" mass="55804">MSEVKPDLRIRQLVIVHRHGERSNYLAALDEHLPNTSMAGTVVGGKKGAGWSNRCSQLVEMDGLCGGTVQQFWKKTVLLAKRNRQPLTRLQVQVLDNLNNKSQLDACDLMSGEARSQIDSTSSACLPGQLTDSGKAGMLAQGRVFEKEYASFLPSVTPSHMLVHSTQYARTLESVQHLLTGMFGPRMPEARVFIRPKLRLFPDWSDGIGCHALRQLLDPFQQLAVSNNTAKMDAIVPVMSALFPNLNHIQNNHPHATILDKGTFAQLNTYFDALVAWDAAGFNLGGKTANDSQTQQQNHLKSYEAMMQLSTVANQLLFHSFRDAGEKDPRVFRLGMGRVLGDICAVMSSRFDSTQVERTVNDSAVAATLQTYVKDLVPDSVAASETILKDLKLAVFSGHDTTIAPLIASLGAYRGYVAEIWPPFGSHVVFEVVEHVPSSLTSKLDSSQQPSIDNHYVRVRYNSDPLKLAFCQGRGSHFSGDPSLCRMDVFLRAVGKLVPGDYDAECK</sequence>
<accession>A0A507DNZ9</accession>
<dbReference type="OrthoDB" id="10257284at2759"/>
<dbReference type="InterPro" id="IPR033379">
    <property type="entry name" value="Acid_Pase_AS"/>
</dbReference>
<evidence type="ECO:0008006" key="5">
    <source>
        <dbReference type="Google" id="ProtNLM"/>
    </source>
</evidence>
<proteinExistence type="inferred from homology"/>
<organism evidence="3 4">
    <name type="scientific">Chytriomyces confervae</name>
    <dbReference type="NCBI Taxonomy" id="246404"/>
    <lineage>
        <taxon>Eukaryota</taxon>
        <taxon>Fungi</taxon>
        <taxon>Fungi incertae sedis</taxon>
        <taxon>Chytridiomycota</taxon>
        <taxon>Chytridiomycota incertae sedis</taxon>
        <taxon>Chytridiomycetes</taxon>
        <taxon>Chytridiales</taxon>
        <taxon>Chytriomycetaceae</taxon>
        <taxon>Chytriomyces</taxon>
    </lineage>
</organism>
<comment type="caution">
    <text evidence="3">The sequence shown here is derived from an EMBL/GenBank/DDBJ whole genome shotgun (WGS) entry which is preliminary data.</text>
</comment>
<evidence type="ECO:0000313" key="3">
    <source>
        <dbReference type="EMBL" id="TPX53141.1"/>
    </source>
</evidence>
<dbReference type="STRING" id="246404.A0A507DNZ9"/>
<keyword evidence="2" id="KW-0378">Hydrolase</keyword>
<dbReference type="AlphaFoldDB" id="A0A507DNZ9"/>
<gene>
    <name evidence="3" type="ORF">CcCBS67573_g09748</name>
</gene>
<keyword evidence="4" id="KW-1185">Reference proteome</keyword>
<dbReference type="Proteomes" id="UP000320333">
    <property type="component" value="Unassembled WGS sequence"/>
</dbReference>
<protein>
    <recommendedName>
        <fullName evidence="5">Acid phosphatase</fullName>
    </recommendedName>
</protein>
<dbReference type="GO" id="GO:0016791">
    <property type="term" value="F:phosphatase activity"/>
    <property type="evidence" value="ECO:0007669"/>
    <property type="project" value="TreeGrafter"/>
</dbReference>
<dbReference type="InterPro" id="IPR050645">
    <property type="entry name" value="Histidine_acid_phosphatase"/>
</dbReference>
<dbReference type="PANTHER" id="PTHR11567:SF110">
    <property type="entry name" value="2-PHOSPHOXYLOSE PHOSPHATASE 1"/>
    <property type="match status" value="1"/>
</dbReference>
<dbReference type="Pfam" id="PF00328">
    <property type="entry name" value="His_Phos_2"/>
    <property type="match status" value="1"/>
</dbReference>
<dbReference type="PROSITE" id="PS00778">
    <property type="entry name" value="HIS_ACID_PHOSPHAT_2"/>
    <property type="match status" value="1"/>
</dbReference>
<dbReference type="InterPro" id="IPR029033">
    <property type="entry name" value="His_PPase_superfam"/>
</dbReference>
<dbReference type="EMBL" id="QEAP01000970">
    <property type="protein sequence ID" value="TPX53141.1"/>
    <property type="molecule type" value="Genomic_DNA"/>
</dbReference>
<dbReference type="SUPFAM" id="SSF53254">
    <property type="entry name" value="Phosphoglycerate mutase-like"/>
    <property type="match status" value="1"/>
</dbReference>
<dbReference type="InterPro" id="IPR000560">
    <property type="entry name" value="His_Pase_clade-2"/>
</dbReference>
<dbReference type="Gene3D" id="3.40.50.1240">
    <property type="entry name" value="Phosphoglycerate mutase-like"/>
    <property type="match status" value="1"/>
</dbReference>